<gene>
    <name evidence="2" type="ORF">FIV46_03260</name>
</gene>
<dbReference type="AlphaFoldDB" id="A0A501PTQ9"/>
<dbReference type="InterPro" id="IPR058799">
    <property type="entry name" value="CgnE_B"/>
</dbReference>
<reference evidence="3" key="1">
    <citation type="submission" date="2019-06" db="EMBL/GenBank/DDBJ databases">
        <title>The complete genome of Emcibacter congregatus ZYLT.</title>
        <authorList>
            <person name="Zhao Z."/>
        </authorList>
    </citation>
    <scope>NUCLEOTIDE SEQUENCE [LARGE SCALE GENOMIC DNA]</scope>
    <source>
        <strain evidence="3">MCCC 1A06723</strain>
    </source>
</reference>
<dbReference type="RefSeq" id="WP_139938360.1">
    <property type="nucleotide sequence ID" value="NZ_JBHSYP010000022.1"/>
</dbReference>
<evidence type="ECO:0000313" key="2">
    <source>
        <dbReference type="EMBL" id="TPD63111.1"/>
    </source>
</evidence>
<dbReference type="OrthoDB" id="34067at2"/>
<dbReference type="Proteomes" id="UP000319148">
    <property type="component" value="Unassembled WGS sequence"/>
</dbReference>
<feature type="domain" description="Crocagin biosynthetic protein CgnE/B" evidence="1">
    <location>
        <begin position="17"/>
        <end position="309"/>
    </location>
</feature>
<dbReference type="EMBL" id="VFIY01000004">
    <property type="protein sequence ID" value="TPD63111.1"/>
    <property type="molecule type" value="Genomic_DNA"/>
</dbReference>
<evidence type="ECO:0000259" key="1">
    <source>
        <dbReference type="Pfam" id="PF26231"/>
    </source>
</evidence>
<organism evidence="2 3">
    <name type="scientific">Emcibacter nanhaiensis</name>
    <dbReference type="NCBI Taxonomy" id="1505037"/>
    <lineage>
        <taxon>Bacteria</taxon>
        <taxon>Pseudomonadati</taxon>
        <taxon>Pseudomonadota</taxon>
        <taxon>Alphaproteobacteria</taxon>
        <taxon>Emcibacterales</taxon>
        <taxon>Emcibacteraceae</taxon>
        <taxon>Emcibacter</taxon>
    </lineage>
</organism>
<keyword evidence="3" id="KW-1185">Reference proteome</keyword>
<sequence length="314" mass="34296">MSFEGLREIFPSKELPTVVSDCRSLLDKFKASGFRTLSVDDVCNDRGGIPEEVLLVPAVPAIHPNVELNGRLSGSAVLLVPLLAFAHDDRSIAYMHNRLGTLDFAAACANNRRAIENIQHTRDILSVDSEGCHLQIELGDNVDVFAPKLKPELSHGEWISIIQFFEIGLVPSDDYGSFNVTGTLACNGVSVAHHLHSHFESGPPAHKIWSMLAQRYSNGEFPLVLEVRDSTMTRILTRDGQDLLPEILPYTDDMMRGNLTEVGFGALAPSDQVDWSINSQLNEPAGGIHLALGAGEEAAHIDFVSPYARISGFN</sequence>
<evidence type="ECO:0000313" key="3">
    <source>
        <dbReference type="Proteomes" id="UP000319148"/>
    </source>
</evidence>
<dbReference type="Pfam" id="PF26231">
    <property type="entry name" value="CgnE_B"/>
    <property type="match status" value="1"/>
</dbReference>
<accession>A0A501PTQ9</accession>
<name>A0A501PTQ9_9PROT</name>
<comment type="caution">
    <text evidence="2">The sequence shown here is derived from an EMBL/GenBank/DDBJ whole genome shotgun (WGS) entry which is preliminary data.</text>
</comment>
<protein>
    <recommendedName>
        <fullName evidence="1">Crocagin biosynthetic protein CgnE/B domain-containing protein</fullName>
    </recommendedName>
</protein>
<proteinExistence type="predicted"/>